<dbReference type="Gene3D" id="3.30.530.20">
    <property type="match status" value="1"/>
</dbReference>
<reference evidence="2 3" key="1">
    <citation type="submission" date="2020-03" db="EMBL/GenBank/DDBJ databases">
        <title>Sequencing the genomes of 1000 actinobacteria strains.</title>
        <authorList>
            <person name="Klenk H.-P."/>
        </authorList>
    </citation>
    <scope>NUCLEOTIDE SEQUENCE [LARGE SCALE GENOMIC DNA]</scope>
    <source>
        <strain evidence="2 3">DSM 45668</strain>
    </source>
</reference>
<dbReference type="SUPFAM" id="SSF55961">
    <property type="entry name" value="Bet v1-like"/>
    <property type="match status" value="1"/>
</dbReference>
<feature type="domain" description="Coenzyme Q-binding protein COQ10 START" evidence="1">
    <location>
        <begin position="15"/>
        <end position="79"/>
    </location>
</feature>
<evidence type="ECO:0000313" key="2">
    <source>
        <dbReference type="EMBL" id="NIH81103.1"/>
    </source>
</evidence>
<dbReference type="InterPro" id="IPR005031">
    <property type="entry name" value="COQ10_START"/>
</dbReference>
<organism evidence="2 3">
    <name type="scientific">Amycolatopsis viridis</name>
    <dbReference type="NCBI Taxonomy" id="185678"/>
    <lineage>
        <taxon>Bacteria</taxon>
        <taxon>Bacillati</taxon>
        <taxon>Actinomycetota</taxon>
        <taxon>Actinomycetes</taxon>
        <taxon>Pseudonocardiales</taxon>
        <taxon>Pseudonocardiaceae</taxon>
        <taxon>Amycolatopsis</taxon>
    </lineage>
</organism>
<evidence type="ECO:0000259" key="1">
    <source>
        <dbReference type="Pfam" id="PF03364"/>
    </source>
</evidence>
<dbReference type="Proteomes" id="UP000754495">
    <property type="component" value="Unassembled WGS sequence"/>
</dbReference>
<name>A0ABX0SX47_9PSEU</name>
<dbReference type="InterPro" id="IPR023393">
    <property type="entry name" value="START-like_dom_sf"/>
</dbReference>
<comment type="caution">
    <text evidence="2">The sequence shown here is derived from an EMBL/GenBank/DDBJ whole genome shotgun (WGS) entry which is preliminary data.</text>
</comment>
<proteinExistence type="predicted"/>
<dbReference type="EMBL" id="JAANOU010000001">
    <property type="protein sequence ID" value="NIH81103.1"/>
    <property type="molecule type" value="Genomic_DNA"/>
</dbReference>
<evidence type="ECO:0000313" key="3">
    <source>
        <dbReference type="Proteomes" id="UP000754495"/>
    </source>
</evidence>
<gene>
    <name evidence="2" type="ORF">FHX46_003633</name>
</gene>
<protein>
    <submittedName>
        <fullName evidence="2">Uncharacterized protein YndB with AHSA1/START domain</fullName>
    </submittedName>
</protein>
<dbReference type="Pfam" id="PF03364">
    <property type="entry name" value="Polyketide_cyc"/>
    <property type="match status" value="1"/>
</dbReference>
<accession>A0ABX0SX47</accession>
<dbReference type="RefSeq" id="WP_167116339.1">
    <property type="nucleotide sequence ID" value="NZ_JAANOU010000001.1"/>
</dbReference>
<keyword evidence="3" id="KW-1185">Reference proteome</keyword>
<sequence>MRVNAYQFRDTWLLSAPVPQVFDAVTDVAGYPRWWPDVRTVSRVDDDTAELVCRAALPYALVIRMRRDEQDVHRGRLRVHLTGDLEGVLAAVVLRRPGGTRLEITQHVIATKRLLRALSPLARPLFQVNHALMMRRGRRGLQSHLATIAR</sequence>